<evidence type="ECO:0000256" key="1">
    <source>
        <dbReference type="SAM" id="MobiDB-lite"/>
    </source>
</evidence>
<accession>A0A2S4UE93</accession>
<reference evidence="4" key="3">
    <citation type="journal article" date="2018" name="Mol. Plant Microbe Interact.">
        <title>Genome sequence resources for the wheat stripe rust pathogen (Puccinia striiformis f. sp. tritici) and the barley stripe rust pathogen (Puccinia striiformis f. sp. hordei).</title>
        <authorList>
            <person name="Xia C."/>
            <person name="Wang M."/>
            <person name="Yin C."/>
            <person name="Cornejo O.E."/>
            <person name="Hulbert S.H."/>
            <person name="Chen X."/>
        </authorList>
    </citation>
    <scope>NUCLEOTIDE SEQUENCE [LARGE SCALE GENOMIC DNA]</scope>
    <source>
        <strain evidence="4">93TX-2</strain>
    </source>
</reference>
<keyword evidence="2" id="KW-0812">Transmembrane</keyword>
<feature type="region of interest" description="Disordered" evidence="1">
    <location>
        <begin position="177"/>
        <end position="200"/>
    </location>
</feature>
<dbReference type="EMBL" id="PKSM01000406">
    <property type="protein sequence ID" value="POV95653.1"/>
    <property type="molecule type" value="Genomic_DNA"/>
</dbReference>
<dbReference type="VEuPathDB" id="FungiDB:PSTT_16907"/>
<feature type="region of interest" description="Disordered" evidence="1">
    <location>
        <begin position="225"/>
        <end position="269"/>
    </location>
</feature>
<protein>
    <submittedName>
        <fullName evidence="3">Uncharacterized protein</fullName>
    </submittedName>
</protein>
<gene>
    <name evidence="3" type="ORF">PSHT_15552</name>
</gene>
<feature type="compositionally biased region" description="Basic and acidic residues" evidence="1">
    <location>
        <begin position="80"/>
        <end position="97"/>
    </location>
</feature>
<feature type="non-terminal residue" evidence="3">
    <location>
        <position position="1"/>
    </location>
</feature>
<feature type="compositionally biased region" description="Polar residues" evidence="1">
    <location>
        <begin position="24"/>
        <end position="41"/>
    </location>
</feature>
<reference evidence="4" key="2">
    <citation type="journal article" date="2018" name="BMC Genomics">
        <title>Genomic insights into host adaptation between the wheat stripe rust pathogen (Puccinia striiformis f. sp. tritici) and the barley stripe rust pathogen (Puccinia striiformis f. sp. hordei).</title>
        <authorList>
            <person name="Xia C."/>
            <person name="Wang M."/>
            <person name="Yin C."/>
            <person name="Cornejo O.E."/>
            <person name="Hulbert S.H."/>
            <person name="Chen X."/>
        </authorList>
    </citation>
    <scope>NUCLEOTIDE SEQUENCE [LARGE SCALE GENOMIC DNA]</scope>
    <source>
        <strain evidence="4">93TX-2</strain>
    </source>
</reference>
<keyword evidence="2" id="KW-0472">Membrane</keyword>
<evidence type="ECO:0000313" key="4">
    <source>
        <dbReference type="Proteomes" id="UP000238274"/>
    </source>
</evidence>
<feature type="region of interest" description="Disordered" evidence="1">
    <location>
        <begin position="24"/>
        <end position="44"/>
    </location>
</feature>
<name>A0A2S4UE93_9BASI</name>
<organism evidence="3 4">
    <name type="scientific">Puccinia striiformis</name>
    <dbReference type="NCBI Taxonomy" id="27350"/>
    <lineage>
        <taxon>Eukaryota</taxon>
        <taxon>Fungi</taxon>
        <taxon>Dikarya</taxon>
        <taxon>Basidiomycota</taxon>
        <taxon>Pucciniomycotina</taxon>
        <taxon>Pucciniomycetes</taxon>
        <taxon>Pucciniales</taxon>
        <taxon>Pucciniaceae</taxon>
        <taxon>Puccinia</taxon>
    </lineage>
</organism>
<proteinExistence type="predicted"/>
<reference evidence="3 4" key="1">
    <citation type="submission" date="2017-12" db="EMBL/GenBank/DDBJ databases">
        <title>Gene loss provides genomic basis for host adaptation in cereal stripe rust fungi.</title>
        <authorList>
            <person name="Xia C."/>
        </authorList>
    </citation>
    <scope>NUCLEOTIDE SEQUENCE [LARGE SCALE GENOMIC DNA]</scope>
    <source>
        <strain evidence="3 4">93TX-2</strain>
    </source>
</reference>
<dbReference type="AlphaFoldDB" id="A0A2S4UE93"/>
<comment type="caution">
    <text evidence="3">The sequence shown here is derived from an EMBL/GenBank/DDBJ whole genome shotgun (WGS) entry which is preliminary data.</text>
</comment>
<feature type="compositionally biased region" description="Basic and acidic residues" evidence="1">
    <location>
        <begin position="839"/>
        <end position="853"/>
    </location>
</feature>
<feature type="compositionally biased region" description="Low complexity" evidence="1">
    <location>
        <begin position="236"/>
        <end position="253"/>
    </location>
</feature>
<sequence length="853" mass="94952">GEDNIDSEGSNTPPAKGIVLESTLNQSSESLESQYHDSQTGEADGRVLTAAATIEQQQQAELAASQAYLNNKAAKSILAKNRERRDAHAQRRTDKANTSEAEANSTVPEQPRPTTSGAGTFTIPREPVEDDSMSFEDIFGGLIKATADGRVTALPGMEEIWDAIQREIQMMRLLKEGETTEENPASKVAQQTVAKETKVDEPATKADITVLTDQMREMKLFMHKTTAPPPFRRQEPVSVSSAGPTSAAPAPVSQTGYPPEPSPYPQGFPGGPTAPALYAPRPWRPITCEYCLVGGHFRSQCSDFTEALDKRWVRIYNRELYWPNGEKLVADNPKETVMRRLVEMGIIPAPTPKEAEVSTHVSRVEGSEWRPPIISAEVRTEPEGLSTKESNNPKKKGRIFVGNNKVNEFIDKFGCNKITYEPAQEFILDNPEDCSPVDSTAENYSSEHMSLTPCTLASLDNVETAISQTTEEKTYFLKEPIKSNSPHILERICKRISQIASFNSPDTTGMNSHAFKTSEINWNHLKIPWSSFAAGIVLLASLFLNCLSRIGIDCLRRRKILGEGAKASKMHWKTWSTAWTEWRGGTISVDLLRKVTRLGFQMDSIQWFDGRRWCRTMRNLIHIAKKKKDCLETLNIKSGGKKDGPHRFKARGPNINAKQHEKHLGKDRHQLLVNLPAVHPTQKRTRNLSAYLNERTWSFSIVRQMHSNSKLFIAALFFVLVIHFFLPVQSVTYERTCLNLTNLFSSYYSERGRRHHRAMTDASPSLPVILFQLVEPFASIDGHQARNGFATELAKKGLGADNTVALTLRELVAISPLMAGKLIEALKESAGVDFQGKSKPGEAKASKARVTAD</sequence>
<feature type="transmembrane region" description="Helical" evidence="2">
    <location>
        <begin position="711"/>
        <end position="728"/>
    </location>
</feature>
<feature type="compositionally biased region" description="Polar residues" evidence="1">
    <location>
        <begin position="98"/>
        <end position="119"/>
    </location>
</feature>
<dbReference type="Proteomes" id="UP000238274">
    <property type="component" value="Unassembled WGS sequence"/>
</dbReference>
<feature type="region of interest" description="Disordered" evidence="1">
    <location>
        <begin position="833"/>
        <end position="853"/>
    </location>
</feature>
<feature type="transmembrane region" description="Helical" evidence="2">
    <location>
        <begin position="527"/>
        <end position="548"/>
    </location>
</feature>
<keyword evidence="4" id="KW-1185">Reference proteome</keyword>
<evidence type="ECO:0000313" key="3">
    <source>
        <dbReference type="EMBL" id="POV95653.1"/>
    </source>
</evidence>
<feature type="non-terminal residue" evidence="3">
    <location>
        <position position="853"/>
    </location>
</feature>
<dbReference type="VEuPathDB" id="FungiDB:PSTT_01801"/>
<keyword evidence="2" id="KW-1133">Transmembrane helix</keyword>
<evidence type="ECO:0000256" key="2">
    <source>
        <dbReference type="SAM" id="Phobius"/>
    </source>
</evidence>
<dbReference type="VEuPathDB" id="FungiDB:PSHT_15552"/>
<dbReference type="VEuPathDB" id="FungiDB:PSTT_02127"/>
<feature type="region of interest" description="Disordered" evidence="1">
    <location>
        <begin position="77"/>
        <end position="127"/>
    </location>
</feature>